<protein>
    <recommendedName>
        <fullName evidence="1">Peptidase M11 gametolysin domain-containing protein</fullName>
    </recommendedName>
</protein>
<organism evidence="2 3">
    <name type="scientific">Streptomyces nymphaeiformis</name>
    <dbReference type="NCBI Taxonomy" id="2663842"/>
    <lineage>
        <taxon>Bacteria</taxon>
        <taxon>Bacillati</taxon>
        <taxon>Actinomycetota</taxon>
        <taxon>Actinomycetes</taxon>
        <taxon>Kitasatosporales</taxon>
        <taxon>Streptomycetaceae</taxon>
        <taxon>Streptomyces</taxon>
    </lineage>
</organism>
<sequence>MLSDRILFYGAGGRGVVESIGVDNILKDERVIPAGGFASDWTQVAALQGGRILFYAPSGRIVICSIDADNAIKDVTVFPAGTYATDWTEIAFLQPPAKPSSWAVVLIKFSDATTAPSYPRERFTEVFGGAGVGKFNMVDHFWEMSHGTLDLSVSRVFGWYTIPQKKSDYTGSGANPAGRADLITWARKAAANAGENLSPYADHVFVITHPPTDLFGGAGLGGVSGDDRDGAGMSSLSPALVGQEMGHVYSLDHSRAGGVEYRDSWDVMSNRGLYMAPHPVYKELDGSGRPIWRIGPGLNAANMAGRGWLDASRVWQAAATESNRIVDLRPLHSRGLAGYLCARVGPYFFEFRVKELWDAAISQPCVLVHEFNGNQSDLLPATNGHQDLRTGDEFLRGNPAGPTGTLVQVKVLNIDAATRTARLSVTRRP</sequence>
<feature type="domain" description="Peptidase M11 gametolysin" evidence="1">
    <location>
        <begin position="218"/>
        <end position="387"/>
    </location>
</feature>
<gene>
    <name evidence="2" type="ORF">GGE06_007561</name>
</gene>
<dbReference type="Pfam" id="PF05548">
    <property type="entry name" value="Peptidase_M11"/>
    <property type="match status" value="1"/>
</dbReference>
<name>A0A7W7U844_9ACTN</name>
<dbReference type="InterPro" id="IPR008752">
    <property type="entry name" value="Peptidase_M11"/>
</dbReference>
<keyword evidence="3" id="KW-1185">Reference proteome</keyword>
<comment type="caution">
    <text evidence="2">The sequence shown here is derived from an EMBL/GenBank/DDBJ whole genome shotgun (WGS) entry which is preliminary data.</text>
</comment>
<dbReference type="EMBL" id="JACHJY010000013">
    <property type="protein sequence ID" value="MBB4986593.1"/>
    <property type="molecule type" value="Genomic_DNA"/>
</dbReference>
<proteinExistence type="predicted"/>
<evidence type="ECO:0000313" key="3">
    <source>
        <dbReference type="Proteomes" id="UP000582643"/>
    </source>
</evidence>
<dbReference type="Proteomes" id="UP000582643">
    <property type="component" value="Unassembled WGS sequence"/>
</dbReference>
<evidence type="ECO:0000313" key="2">
    <source>
        <dbReference type="EMBL" id="MBB4986593.1"/>
    </source>
</evidence>
<reference evidence="2 3" key="1">
    <citation type="submission" date="2020-08" db="EMBL/GenBank/DDBJ databases">
        <title>Genomic Encyclopedia of Type Strains, Phase III (KMG-III): the genomes of soil and plant-associated and newly described type strains.</title>
        <authorList>
            <person name="Whitman W."/>
        </authorList>
    </citation>
    <scope>NUCLEOTIDE SEQUENCE [LARGE SCALE GENOMIC DNA]</scope>
    <source>
        <strain evidence="2 3">SFB5A</strain>
    </source>
</reference>
<evidence type="ECO:0000259" key="1">
    <source>
        <dbReference type="Pfam" id="PF05548"/>
    </source>
</evidence>
<dbReference type="AlphaFoldDB" id="A0A7W7U844"/>
<accession>A0A7W7U844</accession>